<dbReference type="AlphaFoldDB" id="U2LF40"/>
<feature type="chain" id="PRO_5004630120" evidence="1">
    <location>
        <begin position="25"/>
        <end position="388"/>
    </location>
</feature>
<keyword evidence="2" id="KW-0624">Polysaccharide degradation</keyword>
<keyword evidence="2" id="KW-0858">Xylan degradation</keyword>
<dbReference type="eggNOG" id="ENOG5032MT0">
    <property type="taxonomic scope" value="Bacteria"/>
</dbReference>
<protein>
    <submittedName>
        <fullName evidence="2">Glycoside hydrolase xylanase domain protein</fullName>
    </submittedName>
</protein>
<dbReference type="Proteomes" id="UP000016646">
    <property type="component" value="Unassembled WGS sequence"/>
</dbReference>
<sequence length="388" mass="41913">MKRNVIKRTNALFALAVCTALVFASLMGSCKNSSGGDDEIVKSTKKTLIEFSFEKANNSGLSADVKGIINEKKKIVSVEVPHGTDKTKLKASFKISDKAQLSIGSTVQQSGVTENNFSDIINGVAYTVKAEDGSQQNYTVEVYGKNTTEITLPAFGFKKAHNSTLPADVDNQTQGDPARTVFIGSIPGIGRVIIMKLPIGTPEASLATLKPYFTASAGVDLYVGSTKLVSGVTPVDFSDLQNGVKIKAVANDGGSALYNAVVEIDLPNANQTDVQKYFGSYYGTVPRLGEVIIVLEWNKVTLYSKSMSMDYVNVEWEKKADNTYTCTTYKKNKPQIKNLFGKGGYDFVEKGGKITVKTNIMATDTTAVKGDDFVWTAESGYKPVTQNI</sequence>
<evidence type="ECO:0000256" key="1">
    <source>
        <dbReference type="SAM" id="SignalP"/>
    </source>
</evidence>
<dbReference type="Proteomes" id="UP000016412">
    <property type="component" value="Unassembled WGS sequence"/>
</dbReference>
<gene>
    <name evidence="3" type="ORF">HMPREF0860_2555</name>
    <name evidence="2" type="ORF">HMPREF1325_2562</name>
</gene>
<evidence type="ECO:0000313" key="2">
    <source>
        <dbReference type="EMBL" id="ERF60275.1"/>
    </source>
</evidence>
<proteinExistence type="predicted"/>
<accession>U2LF40</accession>
<dbReference type="EMBL" id="AVQI01000045">
    <property type="protein sequence ID" value="ERK03083.1"/>
    <property type="molecule type" value="Genomic_DNA"/>
</dbReference>
<organism evidence="2 4">
    <name type="scientific">Treponema socranskii subsp. socranskii VPI DR56BR1116 = ATCC 35536</name>
    <dbReference type="NCBI Taxonomy" id="1125725"/>
    <lineage>
        <taxon>Bacteria</taxon>
        <taxon>Pseudomonadati</taxon>
        <taxon>Spirochaetota</taxon>
        <taxon>Spirochaetia</taxon>
        <taxon>Spirochaetales</taxon>
        <taxon>Treponemataceae</taxon>
        <taxon>Treponema</taxon>
    </lineage>
</organism>
<dbReference type="EMBL" id="AUZJ01000043">
    <property type="protein sequence ID" value="ERF60275.1"/>
    <property type="molecule type" value="Genomic_DNA"/>
</dbReference>
<evidence type="ECO:0000313" key="4">
    <source>
        <dbReference type="Proteomes" id="UP000016412"/>
    </source>
</evidence>
<name>U2LF40_TRESO</name>
<comment type="caution">
    <text evidence="2">The sequence shown here is derived from an EMBL/GenBank/DDBJ whole genome shotgun (WGS) entry which is preliminary data.</text>
</comment>
<dbReference type="Gene3D" id="2.60.40.2340">
    <property type="match status" value="1"/>
</dbReference>
<dbReference type="OrthoDB" id="7012117at2"/>
<dbReference type="RefSeq" id="WP_021330674.1">
    <property type="nucleotide sequence ID" value="NZ_AUZJ01000043.1"/>
</dbReference>
<keyword evidence="2" id="KW-0326">Glycosidase</keyword>
<keyword evidence="5" id="KW-1185">Reference proteome</keyword>
<feature type="signal peptide" evidence="1">
    <location>
        <begin position="1"/>
        <end position="24"/>
    </location>
</feature>
<dbReference type="STRING" id="1125725.HMPREF1325_2562"/>
<keyword evidence="2" id="KW-0119">Carbohydrate metabolism</keyword>
<reference evidence="4 5" key="1">
    <citation type="submission" date="2013-08" db="EMBL/GenBank/DDBJ databases">
        <authorList>
            <person name="Durkin A.S."/>
            <person name="Haft D.R."/>
            <person name="McCorrison J."/>
            <person name="Torralba M."/>
            <person name="Gillis M."/>
            <person name="Haft D.H."/>
            <person name="Methe B."/>
            <person name="Sutton G."/>
            <person name="Nelson K.E."/>
        </authorList>
    </citation>
    <scope>NUCLEOTIDE SEQUENCE [LARGE SCALE GENOMIC DNA]</scope>
    <source>
        <strain evidence="3 5">ATCC 35536</strain>
        <strain evidence="2 4">VPI DR56BR1116</strain>
    </source>
</reference>
<dbReference type="PATRIC" id="fig|1125725.3.peg.1737"/>
<evidence type="ECO:0000313" key="3">
    <source>
        <dbReference type="EMBL" id="ERK03083.1"/>
    </source>
</evidence>
<dbReference type="GO" id="GO:0016798">
    <property type="term" value="F:hydrolase activity, acting on glycosyl bonds"/>
    <property type="evidence" value="ECO:0007669"/>
    <property type="project" value="UniProtKB-KW"/>
</dbReference>
<evidence type="ECO:0000313" key="5">
    <source>
        <dbReference type="Proteomes" id="UP000016646"/>
    </source>
</evidence>
<keyword evidence="1" id="KW-0732">Signal</keyword>
<dbReference type="PROSITE" id="PS51257">
    <property type="entry name" value="PROKAR_LIPOPROTEIN"/>
    <property type="match status" value="1"/>
</dbReference>
<keyword evidence="2" id="KW-0378">Hydrolase</keyword>
<dbReference type="GO" id="GO:0045493">
    <property type="term" value="P:xylan catabolic process"/>
    <property type="evidence" value="ECO:0007669"/>
    <property type="project" value="UniProtKB-KW"/>
</dbReference>